<accession>A0ABM3K635</accession>
<evidence type="ECO:0000313" key="3">
    <source>
        <dbReference type="RefSeq" id="XP_049316929.1"/>
    </source>
</evidence>
<evidence type="ECO:0000256" key="1">
    <source>
        <dbReference type="SAM" id="Coils"/>
    </source>
</evidence>
<feature type="coiled-coil region" evidence="1">
    <location>
        <begin position="176"/>
        <end position="236"/>
    </location>
</feature>
<sequence length="260" mass="30861">MEQYNVIQTKAKRVRSNPTRKWLFEEEKALIEFLTQNRDFEKPTSQLYYRRFSNESNIAVDWKLTRSKVRYMRTTYNKAKAWEGSTGAGSMEGETMKATLLKMCTFFYEMEEIFGSRVVESAVINESLENNENYSEVDLNESASSAAVCEGEGIDKTIRKGIYSRTAASDILQFQSEMIQLKKQKMEQELSFKEKELELRERELRIKEKEVELREKQELLLKDKEMEMKLKELESNEKIKIMEIQMKERLAMEELKHKYK</sequence>
<gene>
    <name evidence="3" type="primary">LOC125779698</name>
</gene>
<dbReference type="Proteomes" id="UP001652620">
    <property type="component" value="Chromosome 6"/>
</dbReference>
<protein>
    <submittedName>
        <fullName evidence="3">Uncharacterized protein LOC125779698</fullName>
    </submittedName>
</protein>
<evidence type="ECO:0000313" key="2">
    <source>
        <dbReference type="Proteomes" id="UP001652620"/>
    </source>
</evidence>
<dbReference type="RefSeq" id="XP_049316929.1">
    <property type="nucleotide sequence ID" value="XM_049460972.1"/>
</dbReference>
<name>A0ABM3K635_BACDO</name>
<keyword evidence="1" id="KW-0175">Coiled coil</keyword>
<reference evidence="3" key="1">
    <citation type="submission" date="2025-08" db="UniProtKB">
        <authorList>
            <consortium name="RefSeq"/>
        </authorList>
    </citation>
    <scope>IDENTIFICATION</scope>
    <source>
        <tissue evidence="3">Adult</tissue>
    </source>
</reference>
<keyword evidence="2" id="KW-1185">Reference proteome</keyword>
<dbReference type="GeneID" id="125779698"/>
<organism evidence="2 3">
    <name type="scientific">Bactrocera dorsalis</name>
    <name type="common">Oriental fruit fly</name>
    <name type="synonym">Dacus dorsalis</name>
    <dbReference type="NCBI Taxonomy" id="27457"/>
    <lineage>
        <taxon>Eukaryota</taxon>
        <taxon>Metazoa</taxon>
        <taxon>Ecdysozoa</taxon>
        <taxon>Arthropoda</taxon>
        <taxon>Hexapoda</taxon>
        <taxon>Insecta</taxon>
        <taxon>Pterygota</taxon>
        <taxon>Neoptera</taxon>
        <taxon>Endopterygota</taxon>
        <taxon>Diptera</taxon>
        <taxon>Brachycera</taxon>
        <taxon>Muscomorpha</taxon>
        <taxon>Tephritoidea</taxon>
        <taxon>Tephritidae</taxon>
        <taxon>Bactrocera</taxon>
        <taxon>Bactrocera</taxon>
    </lineage>
</organism>
<proteinExistence type="predicted"/>